<evidence type="ECO:0000256" key="8">
    <source>
        <dbReference type="ARBA" id="ARBA00023136"/>
    </source>
</evidence>
<sequence>MSLATVFVINPQTLKIQRNPRRRRSIIRQFALTTSAHGIPGIARSQSKHNRIFWSICSIAFVAITLYFVIREIRNYFDYSTQTSVNMINEWPQYFPAFTICNLVPIRSDRFIKPFLDFTDMLNITRTNDSISISSNQAKYIGDFLQIKVNQNESFDEFFFPLDAMLIKCTFNGRSCSAKNFTSFYSSTYGLCYTFNAKLKNMKNIQYSDEYSGPGNLNLRFYVHSHQYVPYIREGIGMIGMVHNNVQLPLIDSAGIALATGFKHRITYTKKTISYLRAPYSTCDDKIPSMMQAMFDNYQGAEYEYAEDICYELCTQVYVYEQCGCINPKQWNARSVLLPDTKEIIIAPLCNISDKCYSQAGYTFLTSTSLLNQYCSYCSQQCSVTSFNLKTSMWKTPPTWLLDDIKKFAETSQIPLPIDWSTNWRSHIDSSYLSIELIHESNLVENYTQTETMTAVDVLSNVGGQTGLWIGVSFLSLMELAEMLYRLIRHQYYAIRRSRNNIEDDNKI</sequence>
<dbReference type="PANTHER" id="PTHR11690:SF248">
    <property type="entry name" value="PICKPOCKET 17, ISOFORM A"/>
    <property type="match status" value="1"/>
</dbReference>
<evidence type="ECO:0000256" key="9">
    <source>
        <dbReference type="ARBA" id="ARBA00023201"/>
    </source>
</evidence>
<evidence type="ECO:0000256" key="6">
    <source>
        <dbReference type="ARBA" id="ARBA00023053"/>
    </source>
</evidence>
<feature type="transmembrane region" description="Helical" evidence="12">
    <location>
        <begin position="52"/>
        <end position="70"/>
    </location>
</feature>
<keyword evidence="3 11" id="KW-0894">Sodium channel</keyword>
<protein>
    <submittedName>
        <fullName evidence="13">Uncharacterized protein</fullName>
    </submittedName>
</protein>
<keyword evidence="8 12" id="KW-0472">Membrane</keyword>
<reference evidence="13" key="1">
    <citation type="submission" date="2021-02" db="EMBL/GenBank/DDBJ databases">
        <authorList>
            <person name="Nowell W R."/>
        </authorList>
    </citation>
    <scope>NUCLEOTIDE SEQUENCE</scope>
</reference>
<proteinExistence type="inferred from homology"/>
<keyword evidence="10 11" id="KW-0407">Ion channel</keyword>
<dbReference type="AlphaFoldDB" id="A0A813NVJ2"/>
<comment type="similarity">
    <text evidence="11">Belongs to the amiloride-sensitive sodium channel (TC 1.A.6) family.</text>
</comment>
<organism evidence="13 14">
    <name type="scientific">Adineta steineri</name>
    <dbReference type="NCBI Taxonomy" id="433720"/>
    <lineage>
        <taxon>Eukaryota</taxon>
        <taxon>Metazoa</taxon>
        <taxon>Spiralia</taxon>
        <taxon>Gnathifera</taxon>
        <taxon>Rotifera</taxon>
        <taxon>Eurotatoria</taxon>
        <taxon>Bdelloidea</taxon>
        <taxon>Adinetida</taxon>
        <taxon>Adinetidae</taxon>
        <taxon>Adineta</taxon>
    </lineage>
</organism>
<dbReference type="Gene3D" id="1.10.287.770">
    <property type="entry name" value="YojJ-like"/>
    <property type="match status" value="1"/>
</dbReference>
<evidence type="ECO:0000256" key="4">
    <source>
        <dbReference type="ARBA" id="ARBA00022692"/>
    </source>
</evidence>
<evidence type="ECO:0000256" key="12">
    <source>
        <dbReference type="SAM" id="Phobius"/>
    </source>
</evidence>
<comment type="caution">
    <text evidence="13">The sequence shown here is derived from an EMBL/GenBank/DDBJ whole genome shotgun (WGS) entry which is preliminary data.</text>
</comment>
<keyword evidence="2 11" id="KW-0813">Transport</keyword>
<keyword evidence="4 11" id="KW-0812">Transmembrane</keyword>
<accession>A0A813NVJ2</accession>
<evidence type="ECO:0000256" key="1">
    <source>
        <dbReference type="ARBA" id="ARBA00004141"/>
    </source>
</evidence>
<keyword evidence="6" id="KW-0915">Sodium</keyword>
<keyword evidence="7 11" id="KW-0406">Ion transport</keyword>
<evidence type="ECO:0000256" key="11">
    <source>
        <dbReference type="RuleBase" id="RU000679"/>
    </source>
</evidence>
<evidence type="ECO:0000256" key="2">
    <source>
        <dbReference type="ARBA" id="ARBA00022448"/>
    </source>
</evidence>
<evidence type="ECO:0000313" key="14">
    <source>
        <dbReference type="Proteomes" id="UP000663845"/>
    </source>
</evidence>
<evidence type="ECO:0000313" key="13">
    <source>
        <dbReference type="EMBL" id="CAF0741179.1"/>
    </source>
</evidence>
<dbReference type="Proteomes" id="UP000663845">
    <property type="component" value="Unassembled WGS sequence"/>
</dbReference>
<evidence type="ECO:0000256" key="10">
    <source>
        <dbReference type="ARBA" id="ARBA00023303"/>
    </source>
</evidence>
<dbReference type="GO" id="GO:0005886">
    <property type="term" value="C:plasma membrane"/>
    <property type="evidence" value="ECO:0007669"/>
    <property type="project" value="TreeGrafter"/>
</dbReference>
<gene>
    <name evidence="13" type="ORF">JYZ213_LOCUS1884</name>
</gene>
<keyword evidence="5 12" id="KW-1133">Transmembrane helix</keyword>
<comment type="subcellular location">
    <subcellularLocation>
        <location evidence="1">Membrane</location>
        <topology evidence="1">Multi-pass membrane protein</topology>
    </subcellularLocation>
</comment>
<dbReference type="EMBL" id="CAJNOG010000009">
    <property type="protein sequence ID" value="CAF0741179.1"/>
    <property type="molecule type" value="Genomic_DNA"/>
</dbReference>
<dbReference type="InterPro" id="IPR001873">
    <property type="entry name" value="ENaC"/>
</dbReference>
<dbReference type="Pfam" id="PF00858">
    <property type="entry name" value="ASC"/>
    <property type="match status" value="1"/>
</dbReference>
<evidence type="ECO:0000256" key="5">
    <source>
        <dbReference type="ARBA" id="ARBA00022989"/>
    </source>
</evidence>
<dbReference type="GO" id="GO:0015280">
    <property type="term" value="F:ligand-gated sodium channel activity"/>
    <property type="evidence" value="ECO:0007669"/>
    <property type="project" value="TreeGrafter"/>
</dbReference>
<name>A0A813NVJ2_9BILA</name>
<keyword evidence="9 11" id="KW-0739">Sodium transport</keyword>
<dbReference type="PRINTS" id="PR01078">
    <property type="entry name" value="AMINACHANNEL"/>
</dbReference>
<evidence type="ECO:0000256" key="7">
    <source>
        <dbReference type="ARBA" id="ARBA00023065"/>
    </source>
</evidence>
<dbReference type="PANTHER" id="PTHR11690">
    <property type="entry name" value="AMILORIDE-SENSITIVE SODIUM CHANNEL-RELATED"/>
    <property type="match status" value="1"/>
</dbReference>
<evidence type="ECO:0000256" key="3">
    <source>
        <dbReference type="ARBA" id="ARBA00022461"/>
    </source>
</evidence>
<dbReference type="Gene3D" id="2.60.470.10">
    <property type="entry name" value="Acid-sensing ion channels like domains"/>
    <property type="match status" value="1"/>
</dbReference>